<dbReference type="SMART" id="SM00225">
    <property type="entry name" value="BTB"/>
    <property type="match status" value="1"/>
</dbReference>
<dbReference type="OrthoDB" id="2359033at2759"/>
<dbReference type="PROSITE" id="PS50097">
    <property type="entry name" value="BTB"/>
    <property type="match status" value="1"/>
</dbReference>
<dbReference type="EMBL" id="CAJNNV010030208">
    <property type="protein sequence ID" value="CAE8631789.1"/>
    <property type="molecule type" value="Genomic_DNA"/>
</dbReference>
<dbReference type="SUPFAM" id="SSF54695">
    <property type="entry name" value="POZ domain"/>
    <property type="match status" value="1"/>
</dbReference>
<evidence type="ECO:0000313" key="3">
    <source>
        <dbReference type="EMBL" id="CAE8631789.1"/>
    </source>
</evidence>
<feature type="non-terminal residue" evidence="3">
    <location>
        <position position="317"/>
    </location>
</feature>
<feature type="domain" description="BTB" evidence="2">
    <location>
        <begin position="108"/>
        <end position="165"/>
    </location>
</feature>
<dbReference type="InterPro" id="IPR000210">
    <property type="entry name" value="BTB/POZ_dom"/>
</dbReference>
<reference evidence="3" key="1">
    <citation type="submission" date="2021-02" db="EMBL/GenBank/DDBJ databases">
        <authorList>
            <person name="Dougan E. K."/>
            <person name="Rhodes N."/>
            <person name="Thang M."/>
            <person name="Chan C."/>
        </authorList>
    </citation>
    <scope>NUCLEOTIDE SEQUENCE</scope>
</reference>
<dbReference type="PANTHER" id="PTHR24410">
    <property type="entry name" value="HL07962P-RELATED"/>
    <property type="match status" value="1"/>
</dbReference>
<dbReference type="Proteomes" id="UP000654075">
    <property type="component" value="Unassembled WGS sequence"/>
</dbReference>
<dbReference type="InterPro" id="IPR011333">
    <property type="entry name" value="SKP1/BTB/POZ_sf"/>
</dbReference>
<dbReference type="Pfam" id="PF25296">
    <property type="entry name" value="Decapeptide"/>
    <property type="match status" value="1"/>
</dbReference>
<dbReference type="AlphaFoldDB" id="A0A813H248"/>
<dbReference type="CDD" id="cd18186">
    <property type="entry name" value="BTB_POZ_ZBTB_KLHL-like"/>
    <property type="match status" value="1"/>
</dbReference>
<dbReference type="PANTHER" id="PTHR24410:SF23">
    <property type="entry name" value="BTB DOMAIN-CONTAINING PROTEIN-RELATED"/>
    <property type="match status" value="1"/>
</dbReference>
<dbReference type="Gene3D" id="3.30.710.10">
    <property type="entry name" value="Potassium Channel Kv1.1, Chain A"/>
    <property type="match status" value="1"/>
</dbReference>
<evidence type="ECO:0000313" key="4">
    <source>
        <dbReference type="Proteomes" id="UP000654075"/>
    </source>
</evidence>
<dbReference type="InterPro" id="IPR051481">
    <property type="entry name" value="BTB-POZ/Galectin-3-binding"/>
</dbReference>
<accession>A0A813H248</accession>
<evidence type="ECO:0000259" key="2">
    <source>
        <dbReference type="PROSITE" id="PS50097"/>
    </source>
</evidence>
<keyword evidence="4" id="KW-1185">Reference proteome</keyword>
<gene>
    <name evidence="3" type="ORF">PGLA1383_LOCUS47798</name>
</gene>
<sequence length="317" mass="34802">EGEEEEELEDDEEEELEDDEDNAFEEGEEESSEEDEEEEEGGEGDEERDIVMGMKNAGSAVAAKLEQCFDQAGFNVIVAAGRLRDPQLGDADAGGPPEKVRRLDGPFKEFTVWSSLLCKWSAVFDAMLNSNMREATGRIEIADFSDQAVEAFLRFMYSGRLVVKSGRLLEVAALADKYAVPDLKNLARLAFRTLPRSHFKVQEMTSANFSAEDFKSMGRRATELRDAGFTAAELKAVRLGAHRLKAQGCRFLGRGHVGGGVHDSSADPRIFQEGRADGCRSRARDSEGSAGPGGFFAGAEARRLHGYRVEGCRILCT</sequence>
<protein>
    <recommendedName>
        <fullName evidence="2">BTB domain-containing protein</fullName>
    </recommendedName>
</protein>
<name>A0A813H248_POLGL</name>
<dbReference type="InterPro" id="IPR057481">
    <property type="entry name" value="Decapeptide"/>
</dbReference>
<proteinExistence type="predicted"/>
<evidence type="ECO:0000256" key="1">
    <source>
        <dbReference type="SAM" id="MobiDB-lite"/>
    </source>
</evidence>
<organism evidence="3 4">
    <name type="scientific">Polarella glacialis</name>
    <name type="common">Dinoflagellate</name>
    <dbReference type="NCBI Taxonomy" id="89957"/>
    <lineage>
        <taxon>Eukaryota</taxon>
        <taxon>Sar</taxon>
        <taxon>Alveolata</taxon>
        <taxon>Dinophyceae</taxon>
        <taxon>Suessiales</taxon>
        <taxon>Suessiaceae</taxon>
        <taxon>Polarella</taxon>
    </lineage>
</organism>
<feature type="region of interest" description="Disordered" evidence="1">
    <location>
        <begin position="1"/>
        <end position="48"/>
    </location>
</feature>
<comment type="caution">
    <text evidence="3">The sequence shown here is derived from an EMBL/GenBank/DDBJ whole genome shotgun (WGS) entry which is preliminary data.</text>
</comment>